<evidence type="ECO:0000256" key="12">
    <source>
        <dbReference type="ARBA" id="ARBA00077531"/>
    </source>
</evidence>
<keyword evidence="3" id="KW-0597">Phosphoprotein</keyword>
<evidence type="ECO:0000256" key="4">
    <source>
        <dbReference type="ARBA" id="ARBA00022723"/>
    </source>
</evidence>
<dbReference type="FunFam" id="3.30.60.190:FF:000001">
    <property type="entry name" value="box C/D snoRNA protein 1"/>
    <property type="match status" value="1"/>
</dbReference>
<dbReference type="SUPFAM" id="SSF144232">
    <property type="entry name" value="HIT/MYND zinc finger-like"/>
    <property type="match status" value="1"/>
</dbReference>
<dbReference type="GO" id="GO:0008270">
    <property type="term" value="F:zinc ion binding"/>
    <property type="evidence" value="ECO:0007669"/>
    <property type="project" value="UniProtKB-UniRule"/>
</dbReference>
<dbReference type="PANTHER" id="PTHR13483:SF3">
    <property type="entry name" value="BOX C_D SNORNA PROTEIN 1"/>
    <property type="match status" value="1"/>
</dbReference>
<dbReference type="EMBL" id="OY731401">
    <property type="protein sequence ID" value="CAJ1952531.1"/>
    <property type="molecule type" value="Genomic_DNA"/>
</dbReference>
<keyword evidence="4" id="KW-0479">Metal-binding</keyword>
<evidence type="ECO:0000313" key="16">
    <source>
        <dbReference type="EMBL" id="CAJ1952531.1"/>
    </source>
</evidence>
<dbReference type="PANTHER" id="PTHR13483">
    <property type="entry name" value="BOX C_D SNORNA PROTEIN 1-RELATED"/>
    <property type="match status" value="1"/>
</dbReference>
<dbReference type="Pfam" id="PF25790">
    <property type="entry name" value="BCD1"/>
    <property type="match status" value="1"/>
</dbReference>
<keyword evidence="1" id="KW-1017">Isopeptide bond</keyword>
<dbReference type="InterPro" id="IPR051639">
    <property type="entry name" value="BCD1"/>
</dbReference>
<dbReference type="GO" id="GO:0070761">
    <property type="term" value="C:pre-snoRNP complex"/>
    <property type="evidence" value="ECO:0007669"/>
    <property type="project" value="TreeGrafter"/>
</dbReference>
<feature type="compositionally biased region" description="Basic and acidic residues" evidence="14">
    <location>
        <begin position="288"/>
        <end position="298"/>
    </location>
</feature>
<dbReference type="PROSITE" id="PS51083">
    <property type="entry name" value="ZF_HIT"/>
    <property type="match status" value="1"/>
</dbReference>
<dbReference type="Gramene" id="rna-AYBTSS11_LOCUS15346">
    <property type="protein sequence ID" value="CAJ1952531.1"/>
    <property type="gene ID" value="gene-AYBTSS11_LOCUS15346"/>
</dbReference>
<evidence type="ECO:0000256" key="2">
    <source>
        <dbReference type="ARBA" id="ARBA00022517"/>
    </source>
</evidence>
<evidence type="ECO:0000256" key="10">
    <source>
        <dbReference type="ARBA" id="ARBA00061949"/>
    </source>
</evidence>
<dbReference type="Pfam" id="PF04438">
    <property type="entry name" value="zf-HIT"/>
    <property type="match status" value="1"/>
</dbReference>
<dbReference type="InterPro" id="IPR007529">
    <property type="entry name" value="Znf_HIT"/>
</dbReference>
<keyword evidence="17" id="KW-1185">Reference proteome</keyword>
<reference evidence="16" key="1">
    <citation type="submission" date="2023-10" db="EMBL/GenBank/DDBJ databases">
        <authorList>
            <person name="Domelevo Entfellner J.-B."/>
        </authorList>
    </citation>
    <scope>NUCLEOTIDE SEQUENCE</scope>
</reference>
<dbReference type="Proteomes" id="UP001189624">
    <property type="component" value="Chromosome 4"/>
</dbReference>
<evidence type="ECO:0000256" key="7">
    <source>
        <dbReference type="ARBA" id="ARBA00022843"/>
    </source>
</evidence>
<evidence type="ECO:0000256" key="9">
    <source>
        <dbReference type="ARBA" id="ARBA00049654"/>
    </source>
</evidence>
<keyword evidence="2" id="KW-0690">Ribosome biogenesis</keyword>
<proteinExistence type="inferred from homology"/>
<comment type="subunit">
    <text evidence="10">Interacts with FBL, SNU13, NOP58, NUFIP1, RUVBL1, RUVBL2 and TAF9. Interacts (via HIT-type zinc finger) with the RUVBL1/RUVBL2 complex in the presence of ADP.</text>
</comment>
<keyword evidence="6" id="KW-0862">Zinc</keyword>
<evidence type="ECO:0000256" key="11">
    <source>
        <dbReference type="ARBA" id="ARBA00068630"/>
    </source>
</evidence>
<evidence type="ECO:0000256" key="1">
    <source>
        <dbReference type="ARBA" id="ARBA00022499"/>
    </source>
</evidence>
<organism evidence="16 17">
    <name type="scientific">Sphenostylis stenocarpa</name>
    <dbReference type="NCBI Taxonomy" id="92480"/>
    <lineage>
        <taxon>Eukaryota</taxon>
        <taxon>Viridiplantae</taxon>
        <taxon>Streptophyta</taxon>
        <taxon>Embryophyta</taxon>
        <taxon>Tracheophyta</taxon>
        <taxon>Spermatophyta</taxon>
        <taxon>Magnoliopsida</taxon>
        <taxon>eudicotyledons</taxon>
        <taxon>Gunneridae</taxon>
        <taxon>Pentapetalae</taxon>
        <taxon>rosids</taxon>
        <taxon>fabids</taxon>
        <taxon>Fabales</taxon>
        <taxon>Fabaceae</taxon>
        <taxon>Papilionoideae</taxon>
        <taxon>50 kb inversion clade</taxon>
        <taxon>NPAAA clade</taxon>
        <taxon>indigoferoid/millettioid clade</taxon>
        <taxon>Phaseoleae</taxon>
        <taxon>Sphenostylis</taxon>
    </lineage>
</organism>
<evidence type="ECO:0000256" key="6">
    <source>
        <dbReference type="ARBA" id="ARBA00022833"/>
    </source>
</evidence>
<evidence type="ECO:0000256" key="8">
    <source>
        <dbReference type="ARBA" id="ARBA00049598"/>
    </source>
</evidence>
<dbReference type="AlphaFoldDB" id="A0AA86SWH6"/>
<keyword evidence="5 13" id="KW-0863">Zinc-finger</keyword>
<dbReference type="GO" id="GO:0005634">
    <property type="term" value="C:nucleus"/>
    <property type="evidence" value="ECO:0007669"/>
    <property type="project" value="TreeGrafter"/>
</dbReference>
<dbReference type="CDD" id="cd23023">
    <property type="entry name" value="zf-HIT_BCD1"/>
    <property type="match status" value="1"/>
</dbReference>
<dbReference type="GO" id="GO:0000463">
    <property type="term" value="P:maturation of LSU-rRNA from tricistronic rRNA transcript (SSU-rRNA, 5.8S rRNA, LSU-rRNA)"/>
    <property type="evidence" value="ECO:0007669"/>
    <property type="project" value="TreeGrafter"/>
</dbReference>
<comment type="function">
    <text evidence="8">Required for box C/D snoRNAs accumulation involved in snoRNA processing, snoRNA transport to the nucleolus and ribosome biogenesis.</text>
</comment>
<evidence type="ECO:0000259" key="15">
    <source>
        <dbReference type="PROSITE" id="PS51083"/>
    </source>
</evidence>
<dbReference type="InterPro" id="IPR057721">
    <property type="entry name" value="BCD1_alpha/beta"/>
</dbReference>
<evidence type="ECO:0000313" key="17">
    <source>
        <dbReference type="Proteomes" id="UP001189624"/>
    </source>
</evidence>
<evidence type="ECO:0000256" key="3">
    <source>
        <dbReference type="ARBA" id="ARBA00022553"/>
    </source>
</evidence>
<comment type="similarity">
    <text evidence="9">Belongs to the BCD1 family.</text>
</comment>
<sequence length="444" mass="51517">MIEKIILSFILSLAEKITRFFWYYNKSVSQTEEEASIRKLTKGPTLCEECKSNPWKYTCPGCSLHSCSLPCVKSHKERTGCSGKRDQTQFVPISMFDDNVLLSDYNLLEEVKRVAESAHRMRTKLGIHSYFKLPRQLRSLKSAAGSRRTKLMFLPNGMSKREKNQSRYDQRKKFISWTIEWRFHSTDIVLHDHGVDENTSFYSILEKHLKPGPWNNQLRPFCEVQQDSLKLFIRKYPKGPKSPFKELDIKLPIRKQLANIVILEFPVVFVFLPSHRINFEVIKDVNTSKDKSPQKDSEENQIPQGLSFKEEVIEDDNNSVDPPVFDIMKQVESSLSHEVMAQNMSSEIAPNDYSDKSVFEGDTVGNLSHSLTETKKLKLYEDMEFDFDQDLMDFYTDILDQTNPDDLFDFDSEFAKKTQNKIDLIGASELFPLPDELEEGEIQE</sequence>
<evidence type="ECO:0000256" key="14">
    <source>
        <dbReference type="SAM" id="MobiDB-lite"/>
    </source>
</evidence>
<name>A0AA86SWH6_9FABA</name>
<gene>
    <name evidence="16" type="ORF">AYBTSS11_LOCUS15346</name>
</gene>
<dbReference type="GO" id="GO:0000492">
    <property type="term" value="P:box C/D snoRNP assembly"/>
    <property type="evidence" value="ECO:0007669"/>
    <property type="project" value="TreeGrafter"/>
</dbReference>
<evidence type="ECO:0000256" key="5">
    <source>
        <dbReference type="ARBA" id="ARBA00022771"/>
    </source>
</evidence>
<keyword evidence="7" id="KW-0832">Ubl conjugation</keyword>
<feature type="domain" description="HIT-type" evidence="15">
    <location>
        <begin position="47"/>
        <end position="81"/>
    </location>
</feature>
<dbReference type="GO" id="GO:0048254">
    <property type="term" value="P:snoRNA localization"/>
    <property type="evidence" value="ECO:0007669"/>
    <property type="project" value="TreeGrafter"/>
</dbReference>
<accession>A0AA86SWH6</accession>
<protein>
    <recommendedName>
        <fullName evidence="11">Box C/D snoRNA protein 1</fullName>
    </recommendedName>
    <alternativeName>
        <fullName evidence="12">Zinc finger HIT domain-containing protein 6</fullName>
    </alternativeName>
</protein>
<dbReference type="Gene3D" id="3.30.60.190">
    <property type="match status" value="1"/>
</dbReference>
<evidence type="ECO:0000256" key="13">
    <source>
        <dbReference type="PROSITE-ProRule" id="PRU00453"/>
    </source>
</evidence>
<feature type="region of interest" description="Disordered" evidence="14">
    <location>
        <begin position="288"/>
        <end position="308"/>
    </location>
</feature>